<protein>
    <submittedName>
        <fullName evidence="2">EthD family reductase</fullName>
    </submittedName>
</protein>
<evidence type="ECO:0000313" key="3">
    <source>
        <dbReference type="Proteomes" id="UP001064087"/>
    </source>
</evidence>
<dbReference type="InterPro" id="IPR011008">
    <property type="entry name" value="Dimeric_a/b-barrel"/>
</dbReference>
<dbReference type="Pfam" id="PF07110">
    <property type="entry name" value="EthD"/>
    <property type="match status" value="1"/>
</dbReference>
<dbReference type="Proteomes" id="UP001064087">
    <property type="component" value="Chromosome"/>
</dbReference>
<dbReference type="RefSeq" id="WP_263048961.1">
    <property type="nucleotide sequence ID" value="NZ_CP106738.1"/>
</dbReference>
<dbReference type="Gene3D" id="3.30.70.100">
    <property type="match status" value="1"/>
</dbReference>
<sequence length="101" mass="10951">MSVSLQVIYPATERSHFDMEYYTETHLPLIDPQLGAHLENVVVTKGISGPDSTPAAYHAIATLIFADADAFTAAMGKISPLVEDIPNFTDVTPQMMIGETI</sequence>
<evidence type="ECO:0000313" key="2">
    <source>
        <dbReference type="EMBL" id="UXX84863.1"/>
    </source>
</evidence>
<dbReference type="InterPro" id="IPR009799">
    <property type="entry name" value="EthD_dom"/>
</dbReference>
<gene>
    <name evidence="2" type="ORF">N7U68_09580</name>
</gene>
<proteinExistence type="predicted"/>
<dbReference type="SUPFAM" id="SSF54909">
    <property type="entry name" value="Dimeric alpha+beta barrel"/>
    <property type="match status" value="1"/>
</dbReference>
<accession>A0ABY6DFG7</accession>
<dbReference type="PANTHER" id="PTHR40260">
    <property type="entry name" value="BLR8190 PROTEIN"/>
    <property type="match status" value="1"/>
</dbReference>
<dbReference type="NCBIfam" id="TIGR02118">
    <property type="entry name" value="EthD family reductase"/>
    <property type="match status" value="1"/>
</dbReference>
<dbReference type="PANTHER" id="PTHR40260:SF2">
    <property type="entry name" value="BLR8190 PROTEIN"/>
    <property type="match status" value="1"/>
</dbReference>
<feature type="domain" description="EthD" evidence="1">
    <location>
        <begin position="19"/>
        <end position="90"/>
    </location>
</feature>
<organism evidence="2 3">
    <name type="scientific">Roseovarius pelagicus</name>
    <dbReference type="NCBI Taxonomy" id="2980108"/>
    <lineage>
        <taxon>Bacteria</taxon>
        <taxon>Pseudomonadati</taxon>
        <taxon>Pseudomonadota</taxon>
        <taxon>Alphaproteobacteria</taxon>
        <taxon>Rhodobacterales</taxon>
        <taxon>Roseobacteraceae</taxon>
        <taxon>Roseovarius</taxon>
    </lineage>
</organism>
<keyword evidence="3" id="KW-1185">Reference proteome</keyword>
<dbReference type="EMBL" id="CP106738">
    <property type="protein sequence ID" value="UXX84863.1"/>
    <property type="molecule type" value="Genomic_DNA"/>
</dbReference>
<name>A0ABY6DFG7_9RHOB</name>
<evidence type="ECO:0000259" key="1">
    <source>
        <dbReference type="Pfam" id="PF07110"/>
    </source>
</evidence>
<reference evidence="2" key="1">
    <citation type="submission" date="2022-10" db="EMBL/GenBank/DDBJ databases">
        <title>Roseovarius pelagicus sp. nov., isolated from Arctic seawater.</title>
        <authorList>
            <person name="Hong Y.W."/>
            <person name="Hwang C.Y."/>
        </authorList>
    </citation>
    <scope>NUCLEOTIDE SEQUENCE</scope>
    <source>
        <strain evidence="2">HL-MP18</strain>
    </source>
</reference>